<organism evidence="8 9">
    <name type="scientific">Pontiella desulfatans</name>
    <dbReference type="NCBI Taxonomy" id="2750659"/>
    <lineage>
        <taxon>Bacteria</taxon>
        <taxon>Pseudomonadati</taxon>
        <taxon>Kiritimatiellota</taxon>
        <taxon>Kiritimatiellia</taxon>
        <taxon>Kiritimatiellales</taxon>
        <taxon>Pontiellaceae</taxon>
        <taxon>Pontiella</taxon>
    </lineage>
</organism>
<gene>
    <name evidence="8" type="primary">liaS_24</name>
    <name evidence="8" type="ORF">PDESU_06294</name>
</gene>
<feature type="chain" id="PRO_5025620226" description="histidine kinase" evidence="7">
    <location>
        <begin position="27"/>
        <end position="665"/>
    </location>
</feature>
<evidence type="ECO:0000313" key="8">
    <source>
        <dbReference type="EMBL" id="VGO17692.1"/>
    </source>
</evidence>
<evidence type="ECO:0000313" key="9">
    <source>
        <dbReference type="Proteomes" id="UP000366872"/>
    </source>
</evidence>
<dbReference type="Gene3D" id="2.60.120.260">
    <property type="entry name" value="Galactose-binding domain-like"/>
    <property type="match status" value="1"/>
</dbReference>
<keyword evidence="6" id="KW-0812">Transmembrane</keyword>
<keyword evidence="5" id="KW-0902">Two-component regulatory system</keyword>
<dbReference type="Gene3D" id="3.30.565.10">
    <property type="entry name" value="Histidine kinase-like ATPase, C-terminal domain"/>
    <property type="match status" value="1"/>
</dbReference>
<name>A0A6C2UBZ3_PONDE</name>
<evidence type="ECO:0000256" key="6">
    <source>
        <dbReference type="SAM" id="Phobius"/>
    </source>
</evidence>
<dbReference type="PANTHER" id="PTHR24421">
    <property type="entry name" value="NITRATE/NITRITE SENSOR PROTEIN NARX-RELATED"/>
    <property type="match status" value="1"/>
</dbReference>
<dbReference type="GO" id="GO:0004673">
    <property type="term" value="F:protein histidine kinase activity"/>
    <property type="evidence" value="ECO:0007669"/>
    <property type="project" value="UniProtKB-EC"/>
</dbReference>
<evidence type="ECO:0000256" key="5">
    <source>
        <dbReference type="ARBA" id="ARBA00023012"/>
    </source>
</evidence>
<dbReference type="Gene3D" id="1.20.5.1930">
    <property type="match status" value="1"/>
</dbReference>
<dbReference type="SUPFAM" id="SSF49785">
    <property type="entry name" value="Galactose-binding domain-like"/>
    <property type="match status" value="1"/>
</dbReference>
<accession>A0A6C2UBZ3</accession>
<keyword evidence="6" id="KW-0472">Membrane</keyword>
<comment type="catalytic activity">
    <reaction evidence="1">
        <text>ATP + protein L-histidine = ADP + protein N-phospho-L-histidine.</text>
        <dbReference type="EC" id="2.7.13.3"/>
    </reaction>
</comment>
<dbReference type="InterPro" id="IPR008979">
    <property type="entry name" value="Galactose-bd-like_sf"/>
</dbReference>
<dbReference type="CDD" id="cd16917">
    <property type="entry name" value="HATPase_UhpB-NarQ-NarX-like"/>
    <property type="match status" value="1"/>
</dbReference>
<evidence type="ECO:0000256" key="7">
    <source>
        <dbReference type="SAM" id="SignalP"/>
    </source>
</evidence>
<dbReference type="EMBL" id="CAAHFG010000005">
    <property type="protein sequence ID" value="VGO17692.1"/>
    <property type="molecule type" value="Genomic_DNA"/>
</dbReference>
<evidence type="ECO:0000256" key="4">
    <source>
        <dbReference type="ARBA" id="ARBA00022777"/>
    </source>
</evidence>
<keyword evidence="3" id="KW-0808">Transferase</keyword>
<keyword evidence="4 8" id="KW-0418">Kinase</keyword>
<sequence length="665" mass="74592">MSKSKPGLKKYLTLLAAAVFITMAFANTPGHIFKELSLTQLEDKLYKIDTELQQLAHYSMRTGIGSIGYRSYSHDTAENPEWVQIDLAGETPIDQVILVPVIWRDTKRGFKADGFPEKFRILAGTDQTTNVIAEYSSADQILPRIAPLLIPCSVTASWIRLEATRLSPRAFDGAFDLELAEIMVFSGEENVALHQTVHTPHPDAEEGSARHKNYLVDGFVPYLMDAASGEQSIAMVSRTGIGDHPSLTFDLGDTYPVNRIHLHAVDLSDTVPQSTPSNFGIPTRLILEGSTREDFSDPRILLEFHTRSIFDIGPIITRRFPASSCRYIRLSAVEPYIYTSLTESGSRIGFAEVELFSEGRNVALGQPVGASFQLGNATRSFRTLTDGRNLYGDILPTRQWMNELARRHKLENERPLIIQELNRRYARQKTHLRIMSWLAVLLVAGIIIAVLVERMIHMHQLTRLKERFAADLHDELGANLHTIGLLSDMADEAREEPEDLTLFLQRIRSVTERTGSAVRHIINMQEAKGLFTGLENDMQRAATRILANLDHEISIEGQEYLAHIPPRKQNDLFLFYKECLVNAHKHANATHVYTRLIAKPPHVILSVEDNGRGITKPDGANIPSSLKRRAKLLGAQISVEHPAAGGSCITLNLHIRRFQLKKFRG</sequence>
<dbReference type="AlphaFoldDB" id="A0A6C2UBZ3"/>
<protein>
    <recommendedName>
        <fullName evidence="2">histidine kinase</fullName>
        <ecNumber evidence="2">2.7.13.3</ecNumber>
    </recommendedName>
</protein>
<evidence type="ECO:0000256" key="2">
    <source>
        <dbReference type="ARBA" id="ARBA00012438"/>
    </source>
</evidence>
<dbReference type="InterPro" id="IPR036890">
    <property type="entry name" value="HATPase_C_sf"/>
</dbReference>
<keyword evidence="6" id="KW-1133">Transmembrane helix</keyword>
<dbReference type="PANTHER" id="PTHR24421:SF10">
    <property type="entry name" value="NITRATE_NITRITE SENSOR PROTEIN NARQ"/>
    <property type="match status" value="1"/>
</dbReference>
<reference evidence="8 9" key="1">
    <citation type="submission" date="2019-04" db="EMBL/GenBank/DDBJ databases">
        <authorList>
            <person name="Van Vliet M D."/>
        </authorList>
    </citation>
    <scope>NUCLEOTIDE SEQUENCE [LARGE SCALE GENOMIC DNA]</scope>
    <source>
        <strain evidence="8 9">F1</strain>
    </source>
</reference>
<dbReference type="EC" id="2.7.13.3" evidence="2"/>
<dbReference type="Proteomes" id="UP000366872">
    <property type="component" value="Unassembled WGS sequence"/>
</dbReference>
<dbReference type="InterPro" id="IPR050482">
    <property type="entry name" value="Sensor_HK_TwoCompSys"/>
</dbReference>
<keyword evidence="9" id="KW-1185">Reference proteome</keyword>
<evidence type="ECO:0000256" key="3">
    <source>
        <dbReference type="ARBA" id="ARBA00022679"/>
    </source>
</evidence>
<feature type="transmembrane region" description="Helical" evidence="6">
    <location>
        <begin position="434"/>
        <end position="452"/>
    </location>
</feature>
<proteinExistence type="predicted"/>
<keyword evidence="7" id="KW-0732">Signal</keyword>
<dbReference type="RefSeq" id="WP_136083177.1">
    <property type="nucleotide sequence ID" value="NZ_CAAHFG010000005.1"/>
</dbReference>
<dbReference type="GO" id="GO:0000160">
    <property type="term" value="P:phosphorelay signal transduction system"/>
    <property type="evidence" value="ECO:0007669"/>
    <property type="project" value="UniProtKB-KW"/>
</dbReference>
<feature type="signal peptide" evidence="7">
    <location>
        <begin position="1"/>
        <end position="26"/>
    </location>
</feature>
<dbReference type="SUPFAM" id="SSF55874">
    <property type="entry name" value="ATPase domain of HSP90 chaperone/DNA topoisomerase II/histidine kinase"/>
    <property type="match status" value="1"/>
</dbReference>
<evidence type="ECO:0000256" key="1">
    <source>
        <dbReference type="ARBA" id="ARBA00000085"/>
    </source>
</evidence>